<organism evidence="11 12">
    <name type="scientific">Fructobacillus durionis</name>
    <dbReference type="NCBI Taxonomy" id="283737"/>
    <lineage>
        <taxon>Bacteria</taxon>
        <taxon>Bacillati</taxon>
        <taxon>Bacillota</taxon>
        <taxon>Bacilli</taxon>
        <taxon>Lactobacillales</taxon>
        <taxon>Lactobacillaceae</taxon>
        <taxon>Fructobacillus</taxon>
    </lineage>
</organism>
<dbReference type="GO" id="GO:0005886">
    <property type="term" value="C:plasma membrane"/>
    <property type="evidence" value="ECO:0007669"/>
    <property type="project" value="TreeGrafter"/>
</dbReference>
<keyword evidence="6 11" id="KW-0418">Kinase</keyword>
<dbReference type="STRING" id="283737.SAMN05660453_1042"/>
<keyword evidence="8 9" id="KW-0472">Membrane</keyword>
<dbReference type="PANTHER" id="PTHR45453:SF1">
    <property type="entry name" value="PHOSPHATE REGULON SENSOR PROTEIN PHOR"/>
    <property type="match status" value="1"/>
</dbReference>
<accession>A0A1I1GE58</accession>
<dbReference type="EMBL" id="FOLI01000005">
    <property type="protein sequence ID" value="SFC09756.1"/>
    <property type="molecule type" value="Genomic_DNA"/>
</dbReference>
<dbReference type="CDD" id="cd00082">
    <property type="entry name" value="HisKA"/>
    <property type="match status" value="1"/>
</dbReference>
<dbReference type="PRINTS" id="PR00344">
    <property type="entry name" value="BCTRLSENSOR"/>
</dbReference>
<dbReference type="InterPro" id="IPR036097">
    <property type="entry name" value="HisK_dim/P_sf"/>
</dbReference>
<protein>
    <recommendedName>
        <fullName evidence="3">histidine kinase</fullName>
        <ecNumber evidence="3">2.7.13.3</ecNumber>
    </recommendedName>
</protein>
<comment type="catalytic activity">
    <reaction evidence="1">
        <text>ATP + protein L-histidine = ADP + protein N-phospho-L-histidine.</text>
        <dbReference type="EC" id="2.7.13.3"/>
    </reaction>
</comment>
<dbReference type="Proteomes" id="UP000199376">
    <property type="component" value="Unassembled WGS sequence"/>
</dbReference>
<keyword evidence="9" id="KW-1133">Transmembrane helix</keyword>
<evidence type="ECO:0000256" key="7">
    <source>
        <dbReference type="ARBA" id="ARBA00023012"/>
    </source>
</evidence>
<evidence type="ECO:0000313" key="12">
    <source>
        <dbReference type="Proteomes" id="UP000199376"/>
    </source>
</evidence>
<name>A0A1I1GE58_9LACO</name>
<dbReference type="SUPFAM" id="SSF47384">
    <property type="entry name" value="Homodimeric domain of signal transducing histidine kinase"/>
    <property type="match status" value="1"/>
</dbReference>
<evidence type="ECO:0000256" key="8">
    <source>
        <dbReference type="ARBA" id="ARBA00023136"/>
    </source>
</evidence>
<feature type="transmembrane region" description="Helical" evidence="9">
    <location>
        <begin position="12"/>
        <end position="36"/>
    </location>
</feature>
<feature type="transmembrane region" description="Helical" evidence="9">
    <location>
        <begin position="187"/>
        <end position="206"/>
    </location>
</feature>
<dbReference type="AlphaFoldDB" id="A0A1I1GE58"/>
<dbReference type="RefSeq" id="WP_091502682.1">
    <property type="nucleotide sequence ID" value="NZ_FOLI01000005.1"/>
</dbReference>
<evidence type="ECO:0000256" key="4">
    <source>
        <dbReference type="ARBA" id="ARBA00022553"/>
    </source>
</evidence>
<dbReference type="CDD" id="cd00075">
    <property type="entry name" value="HATPase"/>
    <property type="match status" value="1"/>
</dbReference>
<evidence type="ECO:0000256" key="3">
    <source>
        <dbReference type="ARBA" id="ARBA00012438"/>
    </source>
</evidence>
<keyword evidence="7" id="KW-0902">Two-component regulatory system</keyword>
<evidence type="ECO:0000256" key="9">
    <source>
        <dbReference type="SAM" id="Phobius"/>
    </source>
</evidence>
<keyword evidence="12" id="KW-1185">Reference proteome</keyword>
<evidence type="ECO:0000256" key="5">
    <source>
        <dbReference type="ARBA" id="ARBA00022679"/>
    </source>
</evidence>
<dbReference type="GO" id="GO:0004721">
    <property type="term" value="F:phosphoprotein phosphatase activity"/>
    <property type="evidence" value="ECO:0007669"/>
    <property type="project" value="TreeGrafter"/>
</dbReference>
<dbReference type="SUPFAM" id="SSF55874">
    <property type="entry name" value="ATPase domain of HSP90 chaperone/DNA topoisomerase II/histidine kinase"/>
    <property type="match status" value="1"/>
</dbReference>
<dbReference type="GO" id="GO:0016036">
    <property type="term" value="P:cellular response to phosphate starvation"/>
    <property type="evidence" value="ECO:0007669"/>
    <property type="project" value="TreeGrafter"/>
</dbReference>
<dbReference type="InterPro" id="IPR003661">
    <property type="entry name" value="HisK_dim/P_dom"/>
</dbReference>
<dbReference type="OrthoDB" id="9813151at2"/>
<dbReference type="PANTHER" id="PTHR45453">
    <property type="entry name" value="PHOSPHATE REGULON SENSOR PROTEIN PHOR"/>
    <property type="match status" value="1"/>
</dbReference>
<dbReference type="SMART" id="SM00388">
    <property type="entry name" value="HisKA"/>
    <property type="match status" value="1"/>
</dbReference>
<dbReference type="Gene3D" id="3.30.565.10">
    <property type="entry name" value="Histidine kinase-like ATPase, C-terminal domain"/>
    <property type="match status" value="1"/>
</dbReference>
<reference evidence="11 12" key="1">
    <citation type="submission" date="2016-10" db="EMBL/GenBank/DDBJ databases">
        <authorList>
            <person name="de Groot N.N."/>
        </authorList>
    </citation>
    <scope>NUCLEOTIDE SEQUENCE [LARGE SCALE GENOMIC DNA]</scope>
    <source>
        <strain evidence="11 12">DSM 19113</strain>
    </source>
</reference>
<proteinExistence type="predicted"/>
<dbReference type="FunFam" id="3.30.565.10:FF:000006">
    <property type="entry name" value="Sensor histidine kinase WalK"/>
    <property type="match status" value="1"/>
</dbReference>
<evidence type="ECO:0000256" key="6">
    <source>
        <dbReference type="ARBA" id="ARBA00022777"/>
    </source>
</evidence>
<dbReference type="InterPro" id="IPR036890">
    <property type="entry name" value="HATPase_C_sf"/>
</dbReference>
<evidence type="ECO:0000259" key="10">
    <source>
        <dbReference type="PROSITE" id="PS50109"/>
    </source>
</evidence>
<feature type="domain" description="Histidine kinase" evidence="10">
    <location>
        <begin position="227"/>
        <end position="442"/>
    </location>
</feature>
<dbReference type="InterPro" id="IPR003594">
    <property type="entry name" value="HATPase_dom"/>
</dbReference>
<dbReference type="Pfam" id="PF00512">
    <property type="entry name" value="HisKA"/>
    <property type="match status" value="1"/>
</dbReference>
<dbReference type="SMART" id="SM00387">
    <property type="entry name" value="HATPase_c"/>
    <property type="match status" value="1"/>
</dbReference>
<comment type="subcellular location">
    <subcellularLocation>
        <location evidence="2">Membrane</location>
    </subcellularLocation>
</comment>
<dbReference type="InterPro" id="IPR004358">
    <property type="entry name" value="Sig_transdc_His_kin-like_C"/>
</dbReference>
<dbReference type="InterPro" id="IPR005467">
    <property type="entry name" value="His_kinase_dom"/>
</dbReference>
<evidence type="ECO:0000313" key="11">
    <source>
        <dbReference type="EMBL" id="SFC09756.1"/>
    </source>
</evidence>
<dbReference type="EC" id="2.7.13.3" evidence="3"/>
<dbReference type="Gene3D" id="1.10.287.130">
    <property type="match status" value="1"/>
</dbReference>
<keyword evidence="4" id="KW-0597">Phosphoprotein</keyword>
<dbReference type="GO" id="GO:0000155">
    <property type="term" value="F:phosphorelay sensor kinase activity"/>
    <property type="evidence" value="ECO:0007669"/>
    <property type="project" value="InterPro"/>
</dbReference>
<evidence type="ECO:0000256" key="1">
    <source>
        <dbReference type="ARBA" id="ARBA00000085"/>
    </source>
</evidence>
<dbReference type="Pfam" id="PF02518">
    <property type="entry name" value="HATPase_c"/>
    <property type="match status" value="1"/>
</dbReference>
<dbReference type="InterPro" id="IPR050351">
    <property type="entry name" value="BphY/WalK/GraS-like"/>
</dbReference>
<keyword evidence="5" id="KW-0808">Transferase</keyword>
<dbReference type="PROSITE" id="PS50109">
    <property type="entry name" value="HIS_KIN"/>
    <property type="match status" value="1"/>
</dbReference>
<keyword evidence="9" id="KW-0812">Transmembrane</keyword>
<gene>
    <name evidence="11" type="ORF">SAMN05660453_1042</name>
</gene>
<dbReference type="FunFam" id="1.10.287.130:FF:000001">
    <property type="entry name" value="Two-component sensor histidine kinase"/>
    <property type="match status" value="1"/>
</dbReference>
<sequence>MTKLINRRQQIDNFATLALGLMVIFTFLAGVIFWIYTFTIYDNSDRVINQYVSYYQQSANDDSSDSTEADPTGKKAAKSVTMNHYPEEFRGNMLYFDDKGNQIESQVTSGSKNVLTRKFSLKFDKDDLGESPKTIHKNKTYLRIQAVKFKKGTVMVPGKNGVQSASYGYVFVDVTDTVVNLKKFQDVLIWSFIWAFIFALFFAYFVSRQSMKPILRAWQQQQDFVNNAAHELRTPMSVIQGKLETMLTKPTATVRDQSEAIILSLSEVRRLNSLTNNMLTLAKSGSNMTKIEKEKTDIKSFLMKVLSPYIEMGSLSDKKVTVDVNVPQEVAIDRKRIHQLMVLLMDNALKYSDDGDSVNVTAKVEKKRLVIAVADTGRGISAEAKKHIFDRFYREDKTGNRKTGGTGLGLSIADWIVQAHNGKIAVLDNKPKGTIFRVTLPL</sequence>
<evidence type="ECO:0000256" key="2">
    <source>
        <dbReference type="ARBA" id="ARBA00004370"/>
    </source>
</evidence>